<dbReference type="RefSeq" id="WP_074229799.1">
    <property type="nucleotide sequence ID" value="NZ_FSRQ01000001.1"/>
</dbReference>
<accession>A0A1N6FWQ2</accession>
<dbReference type="InterPro" id="IPR051783">
    <property type="entry name" value="NAD(P)-dependent_oxidoreduct"/>
</dbReference>
<dbReference type="STRING" id="59733.SAMN05421769_1673"/>
<dbReference type="OrthoDB" id="596910at2"/>
<proteinExistence type="predicted"/>
<gene>
    <name evidence="2" type="ORF">SAMN05421769_1673</name>
</gene>
<sequence>MVFVTGATGILGRVIVLELLKKGKKVRAAKRPSSNINEVKHSYQFYTENPDDFFNKIEWIDVDFDDINDVESALKEVTEVYHCAAKVSFHPKDEKEMYHTNIKATENLLFACENSTVEKFLHVSSIAVLDLLNEKGELDESSDFNPKEEHSAYAISKHLSEMEIWRASAEGLNTIIINPGMIIGTGNWGKSSGDIFPTFENNSFTFSGGTSYVDVRDVAEISIQLMENNAFGERFIIVSESKKYADLGNQIRTKLGLKEAKILSKSTLQIGRIANWFFGWIFPQLKMATKSNIDAVSSLNVISNQKIKDQLNFKFIPVQESIDFNLNNYINDKKLNKNNESCRGNY</sequence>
<dbReference type="PANTHER" id="PTHR48079">
    <property type="entry name" value="PROTEIN YEEZ"/>
    <property type="match status" value="1"/>
</dbReference>
<dbReference type="GO" id="GO:0004029">
    <property type="term" value="F:aldehyde dehydrogenase (NAD+) activity"/>
    <property type="evidence" value="ECO:0007669"/>
    <property type="project" value="TreeGrafter"/>
</dbReference>
<dbReference type="GO" id="GO:0005737">
    <property type="term" value="C:cytoplasm"/>
    <property type="evidence" value="ECO:0007669"/>
    <property type="project" value="TreeGrafter"/>
</dbReference>
<dbReference type="Gene3D" id="3.40.50.720">
    <property type="entry name" value="NAD(P)-binding Rossmann-like Domain"/>
    <property type="match status" value="1"/>
</dbReference>
<feature type="domain" description="NAD-dependent epimerase/dehydratase" evidence="1">
    <location>
        <begin position="2"/>
        <end position="232"/>
    </location>
</feature>
<dbReference type="AlphaFoldDB" id="A0A1N6FWQ2"/>
<dbReference type="EMBL" id="FSRQ01000001">
    <property type="protein sequence ID" value="SIN99735.1"/>
    <property type="molecule type" value="Genomic_DNA"/>
</dbReference>
<evidence type="ECO:0000259" key="1">
    <source>
        <dbReference type="Pfam" id="PF01370"/>
    </source>
</evidence>
<dbReference type="PANTHER" id="PTHR48079:SF6">
    <property type="entry name" value="NAD(P)-BINDING DOMAIN-CONTAINING PROTEIN-RELATED"/>
    <property type="match status" value="1"/>
</dbReference>
<evidence type="ECO:0000313" key="3">
    <source>
        <dbReference type="Proteomes" id="UP000184782"/>
    </source>
</evidence>
<organism evidence="2 3">
    <name type="scientific">Chryseobacterium scophthalmum</name>
    <dbReference type="NCBI Taxonomy" id="59733"/>
    <lineage>
        <taxon>Bacteria</taxon>
        <taxon>Pseudomonadati</taxon>
        <taxon>Bacteroidota</taxon>
        <taxon>Flavobacteriia</taxon>
        <taxon>Flavobacteriales</taxon>
        <taxon>Weeksellaceae</taxon>
        <taxon>Chryseobacterium group</taxon>
        <taxon>Chryseobacterium</taxon>
    </lineage>
</organism>
<dbReference type="InterPro" id="IPR036291">
    <property type="entry name" value="NAD(P)-bd_dom_sf"/>
</dbReference>
<dbReference type="Pfam" id="PF01370">
    <property type="entry name" value="Epimerase"/>
    <property type="match status" value="1"/>
</dbReference>
<reference evidence="3" key="1">
    <citation type="submission" date="2016-12" db="EMBL/GenBank/DDBJ databases">
        <authorList>
            <person name="Varghese N."/>
            <person name="Submissions S."/>
        </authorList>
    </citation>
    <scope>NUCLEOTIDE SEQUENCE [LARGE SCALE GENOMIC DNA]</scope>
    <source>
        <strain evidence="3">DSM 16779</strain>
    </source>
</reference>
<evidence type="ECO:0000313" key="2">
    <source>
        <dbReference type="EMBL" id="SIN99735.1"/>
    </source>
</evidence>
<name>A0A1N6FWQ2_9FLAO</name>
<protein>
    <submittedName>
        <fullName evidence="2">Nucleoside-diphosphate-sugar epimerase</fullName>
    </submittedName>
</protein>
<keyword evidence="3" id="KW-1185">Reference proteome</keyword>
<dbReference type="InterPro" id="IPR001509">
    <property type="entry name" value="Epimerase_deHydtase"/>
</dbReference>
<dbReference type="Proteomes" id="UP000184782">
    <property type="component" value="Unassembled WGS sequence"/>
</dbReference>
<dbReference type="SUPFAM" id="SSF51735">
    <property type="entry name" value="NAD(P)-binding Rossmann-fold domains"/>
    <property type="match status" value="1"/>
</dbReference>